<dbReference type="GO" id="GO:0005783">
    <property type="term" value="C:endoplasmic reticulum"/>
    <property type="evidence" value="ECO:0007669"/>
    <property type="project" value="TreeGrafter"/>
</dbReference>
<organism evidence="4">
    <name type="scientific">Trypanosoma congolense (strain IL3000)</name>
    <dbReference type="NCBI Taxonomy" id="1068625"/>
    <lineage>
        <taxon>Eukaryota</taxon>
        <taxon>Discoba</taxon>
        <taxon>Euglenozoa</taxon>
        <taxon>Kinetoplastea</taxon>
        <taxon>Metakinetoplastina</taxon>
        <taxon>Trypanosomatida</taxon>
        <taxon>Trypanosomatidae</taxon>
        <taxon>Trypanosoma</taxon>
        <taxon>Nannomonas</taxon>
    </lineage>
</organism>
<accession>G0UQL3</accession>
<dbReference type="GO" id="GO:0016094">
    <property type="term" value="P:polyprenol biosynthetic process"/>
    <property type="evidence" value="ECO:0007669"/>
    <property type="project" value="TreeGrafter"/>
</dbReference>
<dbReference type="GO" id="GO:0045547">
    <property type="term" value="F:ditrans,polycis-polyprenyl diphosphate synthase [(2E,6E)-farnesyl diphosphate specific] activity"/>
    <property type="evidence" value="ECO:0007669"/>
    <property type="project" value="TreeGrafter"/>
</dbReference>
<keyword evidence="3" id="KW-1133">Transmembrane helix</keyword>
<evidence type="ECO:0000256" key="3">
    <source>
        <dbReference type="SAM" id="Phobius"/>
    </source>
</evidence>
<sequence>MYTGAAAYNKDSFSLVFDSKHDFALVRSQRYVNGNVTAIAEGFEVITLLFWGALFLAYLLVISVHFICGTLPGIKHIFRNCFCSPAGGAKCQRVQKRSLLHTLSGRAVSRSSDEKVKAAREARARDAAAAPPCGIRHEVKHLAVIMDGNRRYGERYATGDAPVKELEEVCDFVFDESRPHRGSESLAQRLSALLCRTKLDGHRVGGEKLIEFVKNCIEFDIRMLTVYAFSTENWARPVLEVKVLMTLFYCYFEKMRRIAKEHGIFIRFISSAFGLIPPRVQRIMKDVEEETRNHRPRRIVVNVCVSYSGRDEIVSACNALAMKANRTTPVSSEDIMGHMLRSITQAEHEAEDASVLAECGGAEPQVLLRTSGEQRLSNFLLFECAYTEFLFVNKTWPEVDRDDLVHLLKEHGKRDKRYGK</sequence>
<dbReference type="InterPro" id="IPR001441">
    <property type="entry name" value="UPP_synth-like"/>
</dbReference>
<protein>
    <submittedName>
        <fullName evidence="4">Putative cis-prenyltransferase-like protein</fullName>
    </submittedName>
</protein>
<dbReference type="Pfam" id="PF01255">
    <property type="entry name" value="Prenyltransf"/>
    <property type="match status" value="1"/>
</dbReference>
<dbReference type="SUPFAM" id="SSF64005">
    <property type="entry name" value="Undecaprenyl diphosphate synthase"/>
    <property type="match status" value="1"/>
</dbReference>
<dbReference type="PANTHER" id="PTHR10291:SF43">
    <property type="entry name" value="DEHYDRODOLICHYL DIPHOSPHATE SYNTHASE COMPLEX SUBUNIT DHDDS"/>
    <property type="match status" value="1"/>
</dbReference>
<dbReference type="EMBL" id="HE575320">
    <property type="protein sequence ID" value="CCC91674.1"/>
    <property type="molecule type" value="Genomic_DNA"/>
</dbReference>
<dbReference type="PANTHER" id="PTHR10291">
    <property type="entry name" value="DEHYDRODOLICHYL DIPHOSPHATE SYNTHASE FAMILY MEMBER"/>
    <property type="match status" value="1"/>
</dbReference>
<dbReference type="HAMAP" id="MF_01139">
    <property type="entry name" value="ISPT"/>
    <property type="match status" value="1"/>
</dbReference>
<evidence type="ECO:0000256" key="1">
    <source>
        <dbReference type="ARBA" id="ARBA00005432"/>
    </source>
</evidence>
<dbReference type="AlphaFoldDB" id="G0UQL3"/>
<dbReference type="CDD" id="cd00475">
    <property type="entry name" value="Cis_IPPS"/>
    <property type="match status" value="1"/>
</dbReference>
<proteinExistence type="inferred from homology"/>
<name>G0UQL3_TRYCI</name>
<evidence type="ECO:0000256" key="2">
    <source>
        <dbReference type="ARBA" id="ARBA00022679"/>
    </source>
</evidence>
<keyword evidence="3" id="KW-0472">Membrane</keyword>
<keyword evidence="2 4" id="KW-0808">Transferase</keyword>
<reference evidence="4" key="1">
    <citation type="journal article" date="2012" name="Proc. Natl. Acad. Sci. U.S.A.">
        <title>Antigenic diversity is generated by distinct evolutionary mechanisms in African trypanosome species.</title>
        <authorList>
            <person name="Jackson A.P."/>
            <person name="Berry A."/>
            <person name="Aslett M."/>
            <person name="Allison H.C."/>
            <person name="Burton P."/>
            <person name="Vavrova-Anderson J."/>
            <person name="Brown R."/>
            <person name="Browne H."/>
            <person name="Corton N."/>
            <person name="Hauser H."/>
            <person name="Gamble J."/>
            <person name="Gilderthorp R."/>
            <person name="Marcello L."/>
            <person name="McQuillan J."/>
            <person name="Otto T.D."/>
            <person name="Quail M.A."/>
            <person name="Sanders M.J."/>
            <person name="van Tonder A."/>
            <person name="Ginger M.L."/>
            <person name="Field M.C."/>
            <person name="Barry J.D."/>
            <person name="Hertz-Fowler C."/>
            <person name="Berriman M."/>
        </authorList>
    </citation>
    <scope>NUCLEOTIDE SEQUENCE</scope>
    <source>
        <strain evidence="4">IL3000</strain>
    </source>
</reference>
<dbReference type="Gene3D" id="3.40.1180.10">
    <property type="entry name" value="Decaprenyl diphosphate synthase-like"/>
    <property type="match status" value="1"/>
</dbReference>
<keyword evidence="3" id="KW-0812">Transmembrane</keyword>
<evidence type="ECO:0000313" key="4">
    <source>
        <dbReference type="EMBL" id="CCC91674.1"/>
    </source>
</evidence>
<gene>
    <name evidence="4" type="ORF">TCIL3000_7_4880</name>
</gene>
<feature type="transmembrane region" description="Helical" evidence="3">
    <location>
        <begin position="48"/>
        <end position="69"/>
    </location>
</feature>
<dbReference type="InterPro" id="IPR036424">
    <property type="entry name" value="UPP_synth-like_sf"/>
</dbReference>
<comment type="similarity">
    <text evidence="1">Belongs to the UPP synthase family.</text>
</comment>
<dbReference type="VEuPathDB" id="TriTrypDB:TcIL3000_7_4880"/>
<dbReference type="NCBIfam" id="TIGR00055">
    <property type="entry name" value="uppS"/>
    <property type="match status" value="1"/>
</dbReference>